<dbReference type="SUPFAM" id="SSF57850">
    <property type="entry name" value="RING/U-box"/>
    <property type="match status" value="1"/>
</dbReference>
<name>A0AAD4QYH6_9BILA</name>
<keyword evidence="4" id="KW-0479">Metal-binding</keyword>
<keyword evidence="7" id="KW-0862">Zinc</keyword>
<keyword evidence="6" id="KW-0833">Ubl conjugation pathway</keyword>
<evidence type="ECO:0000256" key="1">
    <source>
        <dbReference type="ARBA" id="ARBA00004141"/>
    </source>
</evidence>
<keyword evidence="15" id="KW-1185">Reference proteome</keyword>
<evidence type="ECO:0000256" key="6">
    <source>
        <dbReference type="ARBA" id="ARBA00022786"/>
    </source>
</evidence>
<comment type="caution">
    <text evidence="14">The sequence shown here is derived from an EMBL/GenBank/DDBJ whole genome shotgun (WGS) entry which is preliminary data.</text>
</comment>
<evidence type="ECO:0000259" key="13">
    <source>
        <dbReference type="PROSITE" id="PS51292"/>
    </source>
</evidence>
<dbReference type="SMART" id="SM00744">
    <property type="entry name" value="RINGv"/>
    <property type="match status" value="1"/>
</dbReference>
<evidence type="ECO:0000256" key="2">
    <source>
        <dbReference type="ARBA" id="ARBA00022679"/>
    </source>
</evidence>
<keyword evidence="8 11" id="KW-1133">Transmembrane helix</keyword>
<feature type="domain" description="RING-CH-type" evidence="13">
    <location>
        <begin position="299"/>
        <end position="359"/>
    </location>
</feature>
<dbReference type="Proteomes" id="UP001201812">
    <property type="component" value="Unassembled WGS sequence"/>
</dbReference>
<dbReference type="InterPro" id="IPR011016">
    <property type="entry name" value="Znf_RING-CH"/>
</dbReference>
<feature type="chain" id="PRO_5042151503" evidence="12">
    <location>
        <begin position="22"/>
        <end position="476"/>
    </location>
</feature>
<feature type="compositionally biased region" description="Basic residues" evidence="10">
    <location>
        <begin position="265"/>
        <end position="274"/>
    </location>
</feature>
<dbReference type="Gene3D" id="3.30.40.10">
    <property type="entry name" value="Zinc/RING finger domain, C3HC4 (zinc finger)"/>
    <property type="match status" value="1"/>
</dbReference>
<reference evidence="14" key="1">
    <citation type="submission" date="2022-01" db="EMBL/GenBank/DDBJ databases">
        <title>Genome Sequence Resource for Two Populations of Ditylenchus destructor, the Migratory Endoparasitic Phytonematode.</title>
        <authorList>
            <person name="Zhang H."/>
            <person name="Lin R."/>
            <person name="Xie B."/>
        </authorList>
    </citation>
    <scope>NUCLEOTIDE SEQUENCE</scope>
    <source>
        <strain evidence="14">BazhouSP</strain>
    </source>
</reference>
<keyword evidence="5" id="KW-0863">Zinc-finger</keyword>
<feature type="transmembrane region" description="Helical" evidence="11">
    <location>
        <begin position="382"/>
        <end position="407"/>
    </location>
</feature>
<sequence>MLAYFTLQLVVLLTCCAHVAAFRSTLDTPLTTVSNIDGTDVTGNQEVDVDGCRNIETLINYGRDAVKARANFYHHMYDCCKNETAHNIKFGWVCSKDHAQRNNTSCRKNPYARRKYSFGCVEADWKCLTKESVHCLTIVSTSSERLRNQCHCTNAIKAGAEYAHSCSACTQALEMMLLRWHYCYNYTEDPCSQAPDTVPECTTDLSHIDEQDYECIHARLLAYACKSPKSSQGSPPSSFSENDSELTKETSVYLKDELRMGKRKNLTANRKKRAVSPGTQEQQKVSREMSNETDPECVSVLKPDTECRICLQEEEPEELITPCNCKGSVAYVHQGCLNSWLRISRFKECRACLVQYELMREGLKPLSQLSLPRPISNLWPDIITFCFTLFVIVLYTILLIVATTFWIRHGDNMFDVPSRVALKSRLVILLWWSSVAIQPVAYFYSVYQIFRRWIQENSVFEWKAKYQKKEVLKNGK</sequence>
<evidence type="ECO:0000256" key="3">
    <source>
        <dbReference type="ARBA" id="ARBA00022692"/>
    </source>
</evidence>
<keyword evidence="3 11" id="KW-0812">Transmembrane</keyword>
<feature type="region of interest" description="Disordered" evidence="10">
    <location>
        <begin position="265"/>
        <end position="289"/>
    </location>
</feature>
<evidence type="ECO:0000256" key="7">
    <source>
        <dbReference type="ARBA" id="ARBA00022833"/>
    </source>
</evidence>
<evidence type="ECO:0000256" key="4">
    <source>
        <dbReference type="ARBA" id="ARBA00022723"/>
    </source>
</evidence>
<dbReference type="PANTHER" id="PTHR46065:SF3">
    <property type="entry name" value="FI20425P1"/>
    <property type="match status" value="1"/>
</dbReference>
<organism evidence="14 15">
    <name type="scientific">Ditylenchus destructor</name>
    <dbReference type="NCBI Taxonomy" id="166010"/>
    <lineage>
        <taxon>Eukaryota</taxon>
        <taxon>Metazoa</taxon>
        <taxon>Ecdysozoa</taxon>
        <taxon>Nematoda</taxon>
        <taxon>Chromadorea</taxon>
        <taxon>Rhabditida</taxon>
        <taxon>Tylenchina</taxon>
        <taxon>Tylenchomorpha</taxon>
        <taxon>Sphaerularioidea</taxon>
        <taxon>Anguinidae</taxon>
        <taxon>Anguininae</taxon>
        <taxon>Ditylenchus</taxon>
    </lineage>
</organism>
<dbReference type="GO" id="GO:0016740">
    <property type="term" value="F:transferase activity"/>
    <property type="evidence" value="ECO:0007669"/>
    <property type="project" value="UniProtKB-KW"/>
</dbReference>
<dbReference type="PANTHER" id="PTHR46065">
    <property type="entry name" value="E3 UBIQUITIN-PROTEIN LIGASE MARCH 2/3 FAMILY MEMBER"/>
    <property type="match status" value="1"/>
</dbReference>
<evidence type="ECO:0000256" key="12">
    <source>
        <dbReference type="SAM" id="SignalP"/>
    </source>
</evidence>
<dbReference type="AlphaFoldDB" id="A0AAD4QYH6"/>
<evidence type="ECO:0000256" key="5">
    <source>
        <dbReference type="ARBA" id="ARBA00022771"/>
    </source>
</evidence>
<keyword evidence="2" id="KW-0808">Transferase</keyword>
<feature type="signal peptide" evidence="12">
    <location>
        <begin position="1"/>
        <end position="21"/>
    </location>
</feature>
<evidence type="ECO:0000256" key="10">
    <source>
        <dbReference type="SAM" id="MobiDB-lite"/>
    </source>
</evidence>
<evidence type="ECO:0000256" key="8">
    <source>
        <dbReference type="ARBA" id="ARBA00022989"/>
    </source>
</evidence>
<proteinExistence type="predicted"/>
<keyword evidence="9 11" id="KW-0472">Membrane</keyword>
<evidence type="ECO:0000256" key="11">
    <source>
        <dbReference type="SAM" id="Phobius"/>
    </source>
</evidence>
<evidence type="ECO:0000256" key="9">
    <source>
        <dbReference type="ARBA" id="ARBA00023136"/>
    </source>
</evidence>
<dbReference type="GO" id="GO:0016020">
    <property type="term" value="C:membrane"/>
    <property type="evidence" value="ECO:0007669"/>
    <property type="project" value="UniProtKB-SubCell"/>
</dbReference>
<accession>A0AAD4QYH6</accession>
<dbReference type="EMBL" id="JAKKPZ010000244">
    <property type="protein sequence ID" value="KAI1697907.1"/>
    <property type="molecule type" value="Genomic_DNA"/>
</dbReference>
<dbReference type="InterPro" id="IPR013083">
    <property type="entry name" value="Znf_RING/FYVE/PHD"/>
</dbReference>
<dbReference type="CDD" id="cd16495">
    <property type="entry name" value="RING_CH-C4HC3_MARCH"/>
    <property type="match status" value="1"/>
</dbReference>
<dbReference type="GO" id="GO:0008270">
    <property type="term" value="F:zinc ion binding"/>
    <property type="evidence" value="ECO:0007669"/>
    <property type="project" value="UniProtKB-KW"/>
</dbReference>
<feature type="transmembrane region" description="Helical" evidence="11">
    <location>
        <begin position="428"/>
        <end position="450"/>
    </location>
</feature>
<keyword evidence="12" id="KW-0732">Signal</keyword>
<evidence type="ECO:0000313" key="15">
    <source>
        <dbReference type="Proteomes" id="UP001201812"/>
    </source>
</evidence>
<dbReference type="Pfam" id="PF12906">
    <property type="entry name" value="RINGv"/>
    <property type="match status" value="1"/>
</dbReference>
<evidence type="ECO:0000313" key="14">
    <source>
        <dbReference type="EMBL" id="KAI1697907.1"/>
    </source>
</evidence>
<dbReference type="PROSITE" id="PS51292">
    <property type="entry name" value="ZF_RING_CH"/>
    <property type="match status" value="1"/>
</dbReference>
<gene>
    <name evidence="14" type="ORF">DdX_18216</name>
</gene>
<comment type="subcellular location">
    <subcellularLocation>
        <location evidence="1">Membrane</location>
        <topology evidence="1">Multi-pass membrane protein</topology>
    </subcellularLocation>
</comment>
<protein>
    <submittedName>
        <fullName evidence="14">RING-variant domain-containing protein</fullName>
    </submittedName>
</protein>